<dbReference type="InterPro" id="IPR029057">
    <property type="entry name" value="PRTase-like"/>
</dbReference>
<dbReference type="AlphaFoldDB" id="A0A370QIK9"/>
<keyword evidence="4" id="KW-1185">Reference proteome</keyword>
<dbReference type="CDD" id="cd06223">
    <property type="entry name" value="PRTases_typeI"/>
    <property type="match status" value="1"/>
</dbReference>
<protein>
    <submittedName>
        <fullName evidence="3">ComF family protein</fullName>
    </submittedName>
</protein>
<comment type="similarity">
    <text evidence="1">Belongs to the ComF/GntX family.</text>
</comment>
<dbReference type="InterPro" id="IPR000836">
    <property type="entry name" value="PRTase_dom"/>
</dbReference>
<dbReference type="PANTHER" id="PTHR47505">
    <property type="entry name" value="DNA UTILIZATION PROTEIN YHGH"/>
    <property type="match status" value="1"/>
</dbReference>
<organism evidence="3 4">
    <name type="scientific">Marinirhabdus gelatinilytica</name>
    <dbReference type="NCBI Taxonomy" id="1703343"/>
    <lineage>
        <taxon>Bacteria</taxon>
        <taxon>Pseudomonadati</taxon>
        <taxon>Bacteroidota</taxon>
        <taxon>Flavobacteriia</taxon>
        <taxon>Flavobacteriales</taxon>
        <taxon>Flavobacteriaceae</taxon>
    </lineage>
</organism>
<dbReference type="EMBL" id="QRAO01000001">
    <property type="protein sequence ID" value="RDK88197.1"/>
    <property type="molecule type" value="Genomic_DNA"/>
</dbReference>
<gene>
    <name evidence="3" type="ORF">C8D94_10166</name>
</gene>
<name>A0A370QIK9_9FLAO</name>
<comment type="caution">
    <text evidence="3">The sequence shown here is derived from an EMBL/GenBank/DDBJ whole genome shotgun (WGS) entry which is preliminary data.</text>
</comment>
<dbReference type="PANTHER" id="PTHR47505:SF1">
    <property type="entry name" value="DNA UTILIZATION PROTEIN YHGH"/>
    <property type="match status" value="1"/>
</dbReference>
<reference evidence="3 4" key="1">
    <citation type="submission" date="2018-07" db="EMBL/GenBank/DDBJ databases">
        <title>Genomic Encyclopedia of Type Strains, Phase IV (KMG-IV): sequencing the most valuable type-strain genomes for metagenomic binning, comparative biology and taxonomic classification.</title>
        <authorList>
            <person name="Goeker M."/>
        </authorList>
    </citation>
    <scope>NUCLEOTIDE SEQUENCE [LARGE SCALE GENOMIC DNA]</scope>
    <source>
        <strain evidence="3 4">DSM 101478</strain>
    </source>
</reference>
<dbReference type="SUPFAM" id="SSF53271">
    <property type="entry name" value="PRTase-like"/>
    <property type="match status" value="1"/>
</dbReference>
<evidence type="ECO:0000256" key="1">
    <source>
        <dbReference type="ARBA" id="ARBA00008007"/>
    </source>
</evidence>
<feature type="domain" description="Phosphoribosyltransferase" evidence="2">
    <location>
        <begin position="130"/>
        <end position="218"/>
    </location>
</feature>
<dbReference type="Gene3D" id="3.40.50.2020">
    <property type="match status" value="1"/>
</dbReference>
<evidence type="ECO:0000259" key="2">
    <source>
        <dbReference type="Pfam" id="PF00156"/>
    </source>
</evidence>
<dbReference type="InterPro" id="IPR051910">
    <property type="entry name" value="ComF/GntX_DNA_util-trans"/>
</dbReference>
<accession>A0A370QIK9</accession>
<evidence type="ECO:0000313" key="3">
    <source>
        <dbReference type="EMBL" id="RDK88197.1"/>
    </source>
</evidence>
<sequence>MLNVLFPKCCNGCSGKLVSGEIVLCTKCLHDLPLLAHHKTGSTAMKDVFFGRVAVENATALLKFHKKGLTQQLLHNLKYRGREQIGVYFGKWLGTELAETKLYQNVSCIIPVPIHKLKKRKRGYNQVTGFAREIAEALEKPFIEDVLLKTNKTTSQVFKQRLTRFGNEELFSVTNQQKIMGKHILLVDDIVTTGATLENCSNKLLAAGASKISLATIAMA</sequence>
<dbReference type="OrthoDB" id="9779910at2"/>
<proteinExistence type="inferred from homology"/>
<evidence type="ECO:0000313" key="4">
    <source>
        <dbReference type="Proteomes" id="UP000255317"/>
    </source>
</evidence>
<dbReference type="Proteomes" id="UP000255317">
    <property type="component" value="Unassembled WGS sequence"/>
</dbReference>
<dbReference type="Pfam" id="PF00156">
    <property type="entry name" value="Pribosyltran"/>
    <property type="match status" value="1"/>
</dbReference>